<feature type="transmembrane region" description="Helical" evidence="10">
    <location>
        <begin position="54"/>
        <end position="74"/>
    </location>
</feature>
<feature type="transmembrane region" description="Helical" evidence="10">
    <location>
        <begin position="131"/>
        <end position="149"/>
    </location>
</feature>
<dbReference type="PANTHER" id="PTHR43298">
    <property type="entry name" value="MULTIDRUG RESISTANCE PROTEIN NORM-RELATED"/>
    <property type="match status" value="1"/>
</dbReference>
<dbReference type="PIRSF" id="PIRSF006603">
    <property type="entry name" value="DinF"/>
    <property type="match status" value="1"/>
</dbReference>
<dbReference type="AlphaFoldDB" id="A0A2V3UBH6"/>
<dbReference type="GO" id="GO:0015297">
    <property type="term" value="F:antiporter activity"/>
    <property type="evidence" value="ECO:0007669"/>
    <property type="project" value="UniProtKB-KW"/>
</dbReference>
<feature type="transmembrane region" description="Helical" evidence="10">
    <location>
        <begin position="318"/>
        <end position="347"/>
    </location>
</feature>
<evidence type="ECO:0000256" key="6">
    <source>
        <dbReference type="ARBA" id="ARBA00022989"/>
    </source>
</evidence>
<evidence type="ECO:0000256" key="5">
    <source>
        <dbReference type="ARBA" id="ARBA00022692"/>
    </source>
</evidence>
<evidence type="ECO:0000313" key="12">
    <source>
        <dbReference type="Proteomes" id="UP000248021"/>
    </source>
</evidence>
<keyword evidence="4" id="KW-1003">Cell membrane</keyword>
<comment type="subcellular location">
    <subcellularLocation>
        <location evidence="1">Cell inner membrane</location>
        <topology evidence="1">Multi-pass membrane protein</topology>
    </subcellularLocation>
</comment>
<evidence type="ECO:0000256" key="10">
    <source>
        <dbReference type="SAM" id="Phobius"/>
    </source>
</evidence>
<gene>
    <name evidence="11" type="ORF">C7450_109108</name>
</gene>
<dbReference type="NCBIfam" id="TIGR00797">
    <property type="entry name" value="matE"/>
    <property type="match status" value="1"/>
</dbReference>
<feature type="transmembrane region" description="Helical" evidence="10">
    <location>
        <begin position="237"/>
        <end position="267"/>
    </location>
</feature>
<feature type="transmembrane region" description="Helical" evidence="10">
    <location>
        <begin position="95"/>
        <end position="119"/>
    </location>
</feature>
<feature type="transmembrane region" description="Helical" evidence="10">
    <location>
        <begin position="422"/>
        <end position="441"/>
    </location>
</feature>
<dbReference type="InterPro" id="IPR048279">
    <property type="entry name" value="MdtK-like"/>
</dbReference>
<dbReference type="GO" id="GO:0006811">
    <property type="term" value="P:monoatomic ion transport"/>
    <property type="evidence" value="ECO:0007669"/>
    <property type="project" value="UniProtKB-KW"/>
</dbReference>
<accession>A0A2V3UBH6</accession>
<dbReference type="Pfam" id="PF01554">
    <property type="entry name" value="MatE"/>
    <property type="match status" value="2"/>
</dbReference>
<keyword evidence="3" id="KW-0050">Antiport</keyword>
<evidence type="ECO:0000256" key="3">
    <source>
        <dbReference type="ARBA" id="ARBA00022449"/>
    </source>
</evidence>
<comment type="caution">
    <text evidence="11">The sequence shown here is derived from an EMBL/GenBank/DDBJ whole genome shotgun (WGS) entry which is preliminary data.</text>
</comment>
<feature type="transmembrane region" description="Helical" evidence="10">
    <location>
        <begin position="197"/>
        <end position="216"/>
    </location>
</feature>
<dbReference type="InterPro" id="IPR002528">
    <property type="entry name" value="MATE_fam"/>
</dbReference>
<evidence type="ECO:0000256" key="4">
    <source>
        <dbReference type="ARBA" id="ARBA00022475"/>
    </source>
</evidence>
<proteinExistence type="predicted"/>
<dbReference type="PANTHER" id="PTHR43298:SF2">
    <property type="entry name" value="FMN_FAD EXPORTER YEEO-RELATED"/>
    <property type="match status" value="1"/>
</dbReference>
<keyword evidence="6 10" id="KW-1133">Transmembrane helix</keyword>
<evidence type="ECO:0000313" key="11">
    <source>
        <dbReference type="EMBL" id="PXW55700.1"/>
    </source>
</evidence>
<dbReference type="Proteomes" id="UP000248021">
    <property type="component" value="Unassembled WGS sequence"/>
</dbReference>
<feature type="transmembrane region" description="Helical" evidence="10">
    <location>
        <begin position="353"/>
        <end position="374"/>
    </location>
</feature>
<feature type="transmembrane region" description="Helical" evidence="10">
    <location>
        <begin position="161"/>
        <end position="185"/>
    </location>
</feature>
<dbReference type="CDD" id="cd13131">
    <property type="entry name" value="MATE_NorM_like"/>
    <property type="match status" value="1"/>
</dbReference>
<evidence type="ECO:0000256" key="8">
    <source>
        <dbReference type="ARBA" id="ARBA00023136"/>
    </source>
</evidence>
<sequence>MWSAWRAEARAMVALGWPLILTNVAQTAMTTTDVIMMGRIGPPALAAGALAANLYFAVLIFCIGLVTATAPMVASELGRHRHSVRDVRRTVRQGFWSAAIISVPGWAILWNGEVILLAFGQEKDLAAAAGSYLRTLQWSLLPFLLYLVLRSFVAALERPMWPLAIGMVAIVFNALANWCLMFGHLGFPALGLPGSGIATTLSSSLLFVGLAGVVLIERRFRRYHLFGHWWRPDWPRLVAFWRLGLPIAATITLEVTIFNAAAFLMGLLSSAELAAHAIAIQIASLAFMVPLGVGQAATVRVGRGYGARDPEAIRRAGWMAFIICMGFMTVTASAMVLLPDLLISVFLDTEDPANAQVIGFAILFLAFAALFQAADGGQAVLIGMLRGLHDTRVPMLIAATGYWIIGLPLGAVLAFPLGWRGAGIWTGLATGLGVVALLLMWRWLRRERNGLVPTRSKAQAPLDLAAAHP</sequence>
<keyword evidence="12" id="KW-1185">Reference proteome</keyword>
<organism evidence="11 12">
    <name type="scientific">Chelatococcus asaccharovorans</name>
    <dbReference type="NCBI Taxonomy" id="28210"/>
    <lineage>
        <taxon>Bacteria</taxon>
        <taxon>Pseudomonadati</taxon>
        <taxon>Pseudomonadota</taxon>
        <taxon>Alphaproteobacteria</taxon>
        <taxon>Hyphomicrobiales</taxon>
        <taxon>Chelatococcaceae</taxon>
        <taxon>Chelatococcus</taxon>
    </lineage>
</organism>
<dbReference type="GO" id="GO:0042910">
    <property type="term" value="F:xenobiotic transmembrane transporter activity"/>
    <property type="evidence" value="ECO:0007669"/>
    <property type="project" value="InterPro"/>
</dbReference>
<feature type="transmembrane region" description="Helical" evidence="10">
    <location>
        <begin position="395"/>
        <end position="416"/>
    </location>
</feature>
<evidence type="ECO:0000256" key="7">
    <source>
        <dbReference type="ARBA" id="ARBA00023065"/>
    </source>
</evidence>
<evidence type="ECO:0000256" key="9">
    <source>
        <dbReference type="ARBA" id="ARBA00031636"/>
    </source>
</evidence>
<keyword evidence="2" id="KW-0813">Transport</keyword>
<dbReference type="InterPro" id="IPR050222">
    <property type="entry name" value="MATE_MdtK"/>
</dbReference>
<keyword evidence="8 10" id="KW-0472">Membrane</keyword>
<keyword evidence="7" id="KW-0406">Ion transport</keyword>
<dbReference type="EMBL" id="QJJK01000009">
    <property type="protein sequence ID" value="PXW55700.1"/>
    <property type="molecule type" value="Genomic_DNA"/>
</dbReference>
<protein>
    <recommendedName>
        <fullName evidence="9">Multidrug-efflux transporter</fullName>
    </recommendedName>
</protein>
<evidence type="ECO:0000256" key="1">
    <source>
        <dbReference type="ARBA" id="ARBA00004429"/>
    </source>
</evidence>
<evidence type="ECO:0000256" key="2">
    <source>
        <dbReference type="ARBA" id="ARBA00022448"/>
    </source>
</evidence>
<keyword evidence="5 10" id="KW-0812">Transmembrane</keyword>
<name>A0A2V3UBH6_9HYPH</name>
<dbReference type="GO" id="GO:0005886">
    <property type="term" value="C:plasma membrane"/>
    <property type="evidence" value="ECO:0007669"/>
    <property type="project" value="UniProtKB-SubCell"/>
</dbReference>
<reference evidence="11 12" key="1">
    <citation type="submission" date="2018-05" db="EMBL/GenBank/DDBJ databases">
        <title>Genomic Encyclopedia of Type Strains, Phase IV (KMG-IV): sequencing the most valuable type-strain genomes for metagenomic binning, comparative biology and taxonomic classification.</title>
        <authorList>
            <person name="Goeker M."/>
        </authorList>
    </citation>
    <scope>NUCLEOTIDE SEQUENCE [LARGE SCALE GENOMIC DNA]</scope>
    <source>
        <strain evidence="11 12">DSM 6462</strain>
    </source>
</reference>
<feature type="transmembrane region" description="Helical" evidence="10">
    <location>
        <begin position="273"/>
        <end position="297"/>
    </location>
</feature>